<evidence type="ECO:0000259" key="1">
    <source>
        <dbReference type="Pfam" id="PF06441"/>
    </source>
</evidence>
<sequence>MCAVIGCTIRIQTDENDIYLCGGKGIHDHEGSSDLIDTIHLRQQIKQRVVNELTPINMIYEQEVAKASLSISALATFPTNHEIYQTFAKARQKILPPLPQSCLFTIPDPYKLTVGGKRFLLFDESRVRRERLLIYASDLQLEILFKSSVVYMAGTFSKTPPHFYQVYIIHGVNYDICIPCVFVLMLNKKNSTYRQIFFELKQLALERQTSFSPNLIVTDFESGVLSVVKIEFPASRHYGCEYSRNELIRVLCRKLMALALMPCDLVLAGYDEIRNDVQSLSNSPMEQLLTYFENQCKTRFYELQIITDGRNINKSTYGFNRQTVEGIRDYLINIYNWRKTIQELNNFDHYKTNIA</sequence>
<evidence type="ECO:0008006" key="5">
    <source>
        <dbReference type="Google" id="ProtNLM"/>
    </source>
</evidence>
<dbReference type="Pfam" id="PF10551">
    <property type="entry name" value="MULE"/>
    <property type="match status" value="1"/>
</dbReference>
<dbReference type="InterPro" id="IPR010497">
    <property type="entry name" value="Epoxide_hydro_N"/>
</dbReference>
<feature type="non-terminal residue" evidence="3">
    <location>
        <position position="1"/>
    </location>
</feature>
<evidence type="ECO:0000313" key="3">
    <source>
        <dbReference type="EMBL" id="CAF1367529.1"/>
    </source>
</evidence>
<feature type="domain" description="Epoxide hydrolase N-terminal" evidence="1">
    <location>
        <begin position="310"/>
        <end position="354"/>
    </location>
</feature>
<dbReference type="EMBL" id="CAJNOO010004080">
    <property type="protein sequence ID" value="CAF1367529.1"/>
    <property type="molecule type" value="Genomic_DNA"/>
</dbReference>
<organism evidence="3 4">
    <name type="scientific">Rotaria sordida</name>
    <dbReference type="NCBI Taxonomy" id="392033"/>
    <lineage>
        <taxon>Eukaryota</taxon>
        <taxon>Metazoa</taxon>
        <taxon>Spiralia</taxon>
        <taxon>Gnathifera</taxon>
        <taxon>Rotifera</taxon>
        <taxon>Eurotatoria</taxon>
        <taxon>Bdelloidea</taxon>
        <taxon>Philodinida</taxon>
        <taxon>Philodinidae</taxon>
        <taxon>Rotaria</taxon>
    </lineage>
</organism>
<dbReference type="AlphaFoldDB" id="A0A815ISM9"/>
<dbReference type="Proteomes" id="UP000663882">
    <property type="component" value="Unassembled WGS sequence"/>
</dbReference>
<feature type="domain" description="MULE transposase" evidence="2">
    <location>
        <begin position="150"/>
        <end position="241"/>
    </location>
</feature>
<gene>
    <name evidence="3" type="ORF">RFH988_LOCUS33158</name>
</gene>
<dbReference type="Gene3D" id="3.40.50.1820">
    <property type="entry name" value="alpha/beta hydrolase"/>
    <property type="match status" value="1"/>
</dbReference>
<dbReference type="InterPro" id="IPR029058">
    <property type="entry name" value="AB_hydrolase_fold"/>
</dbReference>
<comment type="caution">
    <text evidence="3">The sequence shown here is derived from an EMBL/GenBank/DDBJ whole genome shotgun (WGS) entry which is preliminary data.</text>
</comment>
<name>A0A815ISM9_9BILA</name>
<dbReference type="InterPro" id="IPR018289">
    <property type="entry name" value="MULE_transposase_dom"/>
</dbReference>
<proteinExistence type="predicted"/>
<protein>
    <recommendedName>
        <fullName evidence="5">MULE transposase domain-containing protein</fullName>
    </recommendedName>
</protein>
<evidence type="ECO:0000313" key="4">
    <source>
        <dbReference type="Proteomes" id="UP000663882"/>
    </source>
</evidence>
<reference evidence="3" key="1">
    <citation type="submission" date="2021-02" db="EMBL/GenBank/DDBJ databases">
        <authorList>
            <person name="Nowell W R."/>
        </authorList>
    </citation>
    <scope>NUCLEOTIDE SEQUENCE</scope>
</reference>
<evidence type="ECO:0000259" key="2">
    <source>
        <dbReference type="Pfam" id="PF10551"/>
    </source>
</evidence>
<accession>A0A815ISM9</accession>
<dbReference type="Pfam" id="PF06441">
    <property type="entry name" value="EHN"/>
    <property type="match status" value="1"/>
</dbReference>
<dbReference type="OrthoDB" id="9974479at2759"/>